<accession>H0HPB7</accession>
<keyword evidence="2" id="KW-1185">Reference proteome</keyword>
<organism evidence="1 2">
    <name type="scientific">Mesorhizobium alhagi CCNWXJ12-2</name>
    <dbReference type="NCBI Taxonomy" id="1107882"/>
    <lineage>
        <taxon>Bacteria</taxon>
        <taxon>Pseudomonadati</taxon>
        <taxon>Pseudomonadota</taxon>
        <taxon>Alphaproteobacteria</taxon>
        <taxon>Hyphomicrobiales</taxon>
        <taxon>Phyllobacteriaceae</taxon>
        <taxon>Allomesorhizobium</taxon>
    </lineage>
</organism>
<dbReference type="Proteomes" id="UP000003250">
    <property type="component" value="Unassembled WGS sequence"/>
</dbReference>
<dbReference type="PATRIC" id="fig|1107882.3.peg.1960"/>
<evidence type="ECO:0000313" key="2">
    <source>
        <dbReference type="Proteomes" id="UP000003250"/>
    </source>
</evidence>
<proteinExistence type="predicted"/>
<reference evidence="1 2" key="1">
    <citation type="journal article" date="2012" name="J. Bacteriol.">
        <title>Draft Genome Sequence of Mesorhizobium alhagi CCNWXJ12-2T, a Novel Salt-Resistant Species Isolated from the Desert of Northwestern China.</title>
        <authorList>
            <person name="Zhou M."/>
            <person name="Chen W."/>
            <person name="Chen H."/>
            <person name="Wei G."/>
        </authorList>
    </citation>
    <scope>NUCLEOTIDE SEQUENCE [LARGE SCALE GENOMIC DNA]</scope>
    <source>
        <strain evidence="1 2">CCNWXJ12-2</strain>
    </source>
</reference>
<evidence type="ECO:0000313" key="1">
    <source>
        <dbReference type="EMBL" id="EHK57389.1"/>
    </source>
</evidence>
<sequence>MVVPAYGISVSMGKLDISDIHSFNQTRSADELEQLERMIRAELWDHQIEADSAAGKRTLGLAIAVCR</sequence>
<dbReference type="AlphaFoldDB" id="H0HPB7"/>
<dbReference type="RefSeq" id="WP_008835628.1">
    <property type="nucleotide sequence ID" value="NZ_AHAM01000069.1"/>
</dbReference>
<name>H0HPB7_9HYPH</name>
<protein>
    <submittedName>
        <fullName evidence="1">Uncharacterized protein</fullName>
    </submittedName>
</protein>
<dbReference type="EMBL" id="AHAM01000069">
    <property type="protein sequence ID" value="EHK57389.1"/>
    <property type="molecule type" value="Genomic_DNA"/>
</dbReference>
<gene>
    <name evidence="1" type="ORF">MAXJ12_09973</name>
</gene>